<reference evidence="7" key="1">
    <citation type="submission" date="2022-08" db="EMBL/GenBank/DDBJ databases">
        <title>Genome sequencing of akame (Lates japonicus).</title>
        <authorList>
            <person name="Hashiguchi Y."/>
            <person name="Takahashi H."/>
        </authorList>
    </citation>
    <scope>NUCLEOTIDE SEQUENCE</scope>
    <source>
        <strain evidence="7">Kochi</strain>
    </source>
</reference>
<dbReference type="Proteomes" id="UP001279410">
    <property type="component" value="Unassembled WGS sequence"/>
</dbReference>
<evidence type="ECO:0000313" key="8">
    <source>
        <dbReference type="Proteomes" id="UP001279410"/>
    </source>
</evidence>
<dbReference type="InterPro" id="IPR000436">
    <property type="entry name" value="Sushi_SCR_CCP_dom"/>
</dbReference>
<keyword evidence="8" id="KW-1185">Reference proteome</keyword>
<dbReference type="Gene3D" id="2.10.50.10">
    <property type="entry name" value="Tumor Necrosis Factor Receptor, subunit A, domain 2"/>
    <property type="match status" value="1"/>
</dbReference>
<dbReference type="Pfam" id="PF07699">
    <property type="entry name" value="Ephrin_rec_like"/>
    <property type="match status" value="1"/>
</dbReference>
<name>A0AAD3NHP1_LATJO</name>
<comment type="caution">
    <text evidence="5">Lacks conserved residue(s) required for the propagation of feature annotation.</text>
</comment>
<keyword evidence="2" id="KW-0677">Repeat</keyword>
<dbReference type="CDD" id="cd00033">
    <property type="entry name" value="CCP"/>
    <property type="match status" value="2"/>
</dbReference>
<keyword evidence="3 5" id="KW-1015">Disulfide bond</keyword>
<dbReference type="SMART" id="SM00032">
    <property type="entry name" value="CCP"/>
    <property type="match status" value="2"/>
</dbReference>
<evidence type="ECO:0000256" key="3">
    <source>
        <dbReference type="ARBA" id="ARBA00023157"/>
    </source>
</evidence>
<feature type="domain" description="Sushi" evidence="6">
    <location>
        <begin position="145"/>
        <end position="204"/>
    </location>
</feature>
<dbReference type="SUPFAM" id="SSF57535">
    <property type="entry name" value="Complement control module/SCR domain"/>
    <property type="match status" value="2"/>
</dbReference>
<feature type="domain" description="Sushi" evidence="6">
    <location>
        <begin position="85"/>
        <end position="144"/>
    </location>
</feature>
<evidence type="ECO:0000313" key="7">
    <source>
        <dbReference type="EMBL" id="GLD72713.1"/>
    </source>
</evidence>
<dbReference type="SMART" id="SM01411">
    <property type="entry name" value="Ephrin_rec_like"/>
    <property type="match status" value="1"/>
</dbReference>
<dbReference type="PANTHER" id="PTHR19325">
    <property type="entry name" value="COMPLEMENT COMPONENT-RELATED SUSHI DOMAIN-CONTAINING"/>
    <property type="match status" value="1"/>
</dbReference>
<gene>
    <name evidence="7" type="ORF">AKAME5_002403800</name>
</gene>
<protein>
    <submittedName>
        <fullName evidence="7">Sushi, von Willebrand factor type A, EGF and pentraxin domain-containing protein 1</fullName>
    </submittedName>
</protein>
<keyword evidence="1 5" id="KW-0768">Sushi</keyword>
<dbReference type="InterPro" id="IPR011641">
    <property type="entry name" value="Tyr-kin_ephrin_A/B_rcpt-like"/>
</dbReference>
<evidence type="ECO:0000259" key="6">
    <source>
        <dbReference type="PROSITE" id="PS50923"/>
    </source>
</evidence>
<dbReference type="InterPro" id="IPR035976">
    <property type="entry name" value="Sushi/SCR/CCP_sf"/>
</dbReference>
<dbReference type="Gene3D" id="2.10.70.10">
    <property type="entry name" value="Complement Module, domain 1"/>
    <property type="match status" value="2"/>
</dbReference>
<organism evidence="7 8">
    <name type="scientific">Lates japonicus</name>
    <name type="common">Japanese lates</name>
    <dbReference type="NCBI Taxonomy" id="270547"/>
    <lineage>
        <taxon>Eukaryota</taxon>
        <taxon>Metazoa</taxon>
        <taxon>Chordata</taxon>
        <taxon>Craniata</taxon>
        <taxon>Vertebrata</taxon>
        <taxon>Euteleostomi</taxon>
        <taxon>Actinopterygii</taxon>
        <taxon>Neopterygii</taxon>
        <taxon>Teleostei</taxon>
        <taxon>Neoteleostei</taxon>
        <taxon>Acanthomorphata</taxon>
        <taxon>Carangaria</taxon>
        <taxon>Carangaria incertae sedis</taxon>
        <taxon>Centropomidae</taxon>
        <taxon>Lates</taxon>
    </lineage>
</organism>
<dbReference type="Pfam" id="PF00084">
    <property type="entry name" value="Sushi"/>
    <property type="match status" value="2"/>
</dbReference>
<evidence type="ECO:0000256" key="2">
    <source>
        <dbReference type="ARBA" id="ARBA00022737"/>
    </source>
</evidence>
<dbReference type="EMBL" id="BRZM01001185">
    <property type="protein sequence ID" value="GLD72713.1"/>
    <property type="molecule type" value="Genomic_DNA"/>
</dbReference>
<dbReference type="AlphaFoldDB" id="A0AAD3NHP1"/>
<dbReference type="InterPro" id="IPR050350">
    <property type="entry name" value="Compl-Cell_Adhes-Reg"/>
</dbReference>
<dbReference type="PROSITE" id="PS50923">
    <property type="entry name" value="SUSHI"/>
    <property type="match status" value="2"/>
</dbReference>
<comment type="caution">
    <text evidence="7">The sequence shown here is derived from an EMBL/GenBank/DDBJ whole genome shotgun (WGS) entry which is preliminary data.</text>
</comment>
<evidence type="ECO:0000256" key="5">
    <source>
        <dbReference type="PROSITE-ProRule" id="PRU00302"/>
    </source>
</evidence>
<dbReference type="PANTHER" id="PTHR19325:SF43">
    <property type="entry name" value="SUSHI, VON WILLEBRAND FACTOR TYPE A, EGF AND PENTRAXIN DOMAIN-CONTAINING PROTEIN 1"/>
    <property type="match status" value="1"/>
</dbReference>
<evidence type="ECO:0000256" key="1">
    <source>
        <dbReference type="ARBA" id="ARBA00022659"/>
    </source>
</evidence>
<feature type="disulfide bond" evidence="5">
    <location>
        <begin position="115"/>
        <end position="142"/>
    </location>
</feature>
<accession>A0AAD3NHP1</accession>
<sequence length="255" mass="27860">MLSAPEQSVNISWLTCRWVSAEREGRERECVCPPGTYKPEGTPGGLSTCLPCPDLQHTSQPGSTSVSDCVCKPGYQPVGMTCQVVYCPALFPPENGFFIQNVCNNNFDAACGVRCQTGFDLQGTSIRLCQADGTWSGTPASCRVRSCPPLTRPQHGFLRCSDGGASYRAECQVGCERGYRLEGDFRLTCQANSQWSGPQPRGALSHRPQKNILVSPRLHVGGQCRWFACSLTCRQGYNFQGNRKAACTFPQELDS</sequence>
<evidence type="ECO:0000256" key="4">
    <source>
        <dbReference type="ARBA" id="ARBA00023180"/>
    </source>
</evidence>
<proteinExistence type="predicted"/>
<keyword evidence="4" id="KW-0325">Glycoprotein</keyword>